<evidence type="ECO:0008006" key="3">
    <source>
        <dbReference type="Google" id="ProtNLM"/>
    </source>
</evidence>
<protein>
    <recommendedName>
        <fullName evidence="3">Histidine kinase/DNA gyrase B/HSP90-like ATPase</fullName>
    </recommendedName>
</protein>
<proteinExistence type="predicted"/>
<evidence type="ECO:0000313" key="1">
    <source>
        <dbReference type="EMBL" id="NYI65912.1"/>
    </source>
</evidence>
<organism evidence="1 2">
    <name type="scientific">Spelaeicoccus albus</name>
    <dbReference type="NCBI Taxonomy" id="1280376"/>
    <lineage>
        <taxon>Bacteria</taxon>
        <taxon>Bacillati</taxon>
        <taxon>Actinomycetota</taxon>
        <taxon>Actinomycetes</taxon>
        <taxon>Micrococcales</taxon>
        <taxon>Brevibacteriaceae</taxon>
        <taxon>Spelaeicoccus</taxon>
    </lineage>
</organism>
<accession>A0A7Z0A7N5</accession>
<dbReference type="NCBIfam" id="NF047352">
    <property type="entry name" value="P_loop_sacsin"/>
    <property type="match status" value="1"/>
</dbReference>
<evidence type="ECO:0000313" key="2">
    <source>
        <dbReference type="Proteomes" id="UP000539111"/>
    </source>
</evidence>
<dbReference type="AlphaFoldDB" id="A0A7Z0A7N5"/>
<keyword evidence="2" id="KW-1185">Reference proteome</keyword>
<dbReference type="SUPFAM" id="SSF55874">
    <property type="entry name" value="ATPase domain of HSP90 chaperone/DNA topoisomerase II/histidine kinase"/>
    <property type="match status" value="1"/>
</dbReference>
<dbReference type="RefSeq" id="WP_179424937.1">
    <property type="nucleotide sequence ID" value="NZ_JACBZP010000001.1"/>
</dbReference>
<dbReference type="Proteomes" id="UP000539111">
    <property type="component" value="Unassembled WGS sequence"/>
</dbReference>
<dbReference type="EMBL" id="JACBZP010000001">
    <property type="protein sequence ID" value="NYI65912.1"/>
    <property type="molecule type" value="Genomic_DNA"/>
</dbReference>
<comment type="caution">
    <text evidence="1">The sequence shown here is derived from an EMBL/GenBank/DDBJ whole genome shotgun (WGS) entry which is preliminary data.</text>
</comment>
<name>A0A7Z0A7N5_9MICO</name>
<reference evidence="1 2" key="1">
    <citation type="submission" date="2020-07" db="EMBL/GenBank/DDBJ databases">
        <title>Sequencing the genomes of 1000 actinobacteria strains.</title>
        <authorList>
            <person name="Klenk H.-P."/>
        </authorList>
    </citation>
    <scope>NUCLEOTIDE SEQUENCE [LARGE SCALE GENOMIC DNA]</scope>
    <source>
        <strain evidence="1 2">DSM 26341</strain>
    </source>
</reference>
<dbReference type="InterPro" id="IPR036890">
    <property type="entry name" value="HATPase_C_sf"/>
</dbReference>
<gene>
    <name evidence="1" type="ORF">BJY26_000218</name>
</gene>
<sequence>MPEPAPSDPFDTAGVRRATVAAWRATILRFREDAAAEDELVRGGYRGRAAYELAQNAADAAAQAGVAGSVLFDLIREADAAVLYAANTGAPLDAEGVSGVASLRASGKRDTAAIGRFGLGFTAVLELTAAPSLFTKTGGVRFTPDETRALIDADPALEAVRRELDDRPGRPGTLPILRLPFPAEPTGHASELLDRGFDTVIRLPLRSEAVGGAREQLAQLGDPALLALDALGDLTVKVDGNERRCADAASRWQVVRAAGTFTDDDRAALPPGADPHWWLAWALPAEASMLTEPVIHAPTPSTEAIGLPALLLGSFPVEPDRRRLADTAATASLCAEAGTLYARLVADYAGDHDLTAVTRLLPGGLPASPADSRVREAASESLTRRRWLRRSDGTAAAPPDVRILEGPGAALAADLSARMPELLICPPDPELRAELRELGVRGVGLDEVIEAYPCNTPQDAAELLTILSGEIGDSAVAEAAALVPVPLLTAAEPDGGDGRPVQWRRGARGLLMPGGFHAGDLAALGLPTVHPDAMVDGAAGVLERLGAAPPEPGRVLELLGESFGLGLVDGDEGAWRQAARVRREILAVVTAAVETSADPADAATFVRHPWLAEVPLLDSDGEPTPAADLYLPGSAAESLNDAGEEYPLDEKIARDYPASVLAAIGVRTGPVVVRAADLASDSVGDGEAGLDAVDDPTAWWLEDLERRFDGPVYVPDVTTILGLDLIADWPSALALMDGDAGLRAALTGRVPVMVDGDRHDVRGPAAAWIAGHVDVDGLPLGQHSDVAGPAGMSPGRAAPDWMADLSSEVRHALLATAPGDLDADGWQAVLDRLDGAGIAECVPVWTALAEAGIELDPAPSELAAIDPESGRAVRSSSANVFVAEAPYWLARSDLGRAVRASWARPELADDLASALDAGLGSELADQVLPAGHRAEYPRAVSKLCEALGLTSLPAYREHDDLRVDGRPVDWWIDHDTIHAATIFGLSRALAWATGRWEVRDALFAVATGDQTVPDVLGEMG</sequence>